<dbReference type="Proteomes" id="UP000245910">
    <property type="component" value="Chromosome III"/>
</dbReference>
<dbReference type="OrthoDB" id="3768082at2759"/>
<sequence length="178" mass="19206">MHFKLLSIMALAGFAAAAPSSPQAFKDLPDGPYKGVNNADGSSTVTNLETGQSFDFKAPAPAPAKRSIEKRFTDCWGYELDHSGVDEAVTSLKNWAGTGQDWSSQGTPSYFGYNARGVYVYYCINAPNSAGNIDVQDINYALGQMDAVCKRYEASYFRWEGSVEIIGNARSGTAVCRG</sequence>
<evidence type="ECO:0000313" key="3">
    <source>
        <dbReference type="EMBL" id="CEI70725.1"/>
    </source>
</evidence>
<evidence type="ECO:0008006" key="5">
    <source>
        <dbReference type="Google" id="ProtNLM"/>
    </source>
</evidence>
<feature type="region of interest" description="Disordered" evidence="1">
    <location>
        <begin position="28"/>
        <end position="47"/>
    </location>
</feature>
<evidence type="ECO:0000313" key="4">
    <source>
        <dbReference type="Proteomes" id="UP000245910"/>
    </source>
</evidence>
<proteinExistence type="predicted"/>
<name>A0A2L2U5F2_9HYPO</name>
<evidence type="ECO:0000256" key="1">
    <source>
        <dbReference type="SAM" id="MobiDB-lite"/>
    </source>
</evidence>
<evidence type="ECO:0000256" key="2">
    <source>
        <dbReference type="SAM" id="SignalP"/>
    </source>
</evidence>
<feature type="chain" id="PRO_5015005522" description="Ecp2 effector protein domain-containing protein" evidence="2">
    <location>
        <begin position="18"/>
        <end position="178"/>
    </location>
</feature>
<keyword evidence="4" id="KW-1185">Reference proteome</keyword>
<accession>A0A2L2U5F2</accession>
<dbReference type="AlphaFoldDB" id="A0A2L2U5F2"/>
<organism evidence="3 4">
    <name type="scientific">Fusarium venenatum</name>
    <dbReference type="NCBI Taxonomy" id="56646"/>
    <lineage>
        <taxon>Eukaryota</taxon>
        <taxon>Fungi</taxon>
        <taxon>Dikarya</taxon>
        <taxon>Ascomycota</taxon>
        <taxon>Pezizomycotina</taxon>
        <taxon>Sordariomycetes</taxon>
        <taxon>Hypocreomycetidae</taxon>
        <taxon>Hypocreales</taxon>
        <taxon>Nectriaceae</taxon>
        <taxon>Fusarium</taxon>
    </lineage>
</organism>
<keyword evidence="2" id="KW-0732">Signal</keyword>
<reference evidence="4" key="1">
    <citation type="submission" date="2014-10" db="EMBL/GenBank/DDBJ databases">
        <authorList>
            <person name="King R."/>
        </authorList>
    </citation>
    <scope>NUCLEOTIDE SEQUENCE [LARGE SCALE GENOMIC DNA]</scope>
    <source>
        <strain evidence="4">A3/5</strain>
    </source>
</reference>
<feature type="signal peptide" evidence="2">
    <location>
        <begin position="1"/>
        <end position="17"/>
    </location>
</feature>
<dbReference type="EMBL" id="LN649231">
    <property type="protein sequence ID" value="CEI70725.1"/>
    <property type="molecule type" value="Genomic_DNA"/>
</dbReference>
<protein>
    <recommendedName>
        <fullName evidence="5">Ecp2 effector protein domain-containing protein</fullName>
    </recommendedName>
</protein>